<protein>
    <recommendedName>
        <fullName evidence="1">Retropepsin-like aspartic endopeptidase domain-containing protein</fullName>
    </recommendedName>
</protein>
<dbReference type="Pfam" id="PF05618">
    <property type="entry name" value="Zn_protease"/>
    <property type="match status" value="1"/>
</dbReference>
<dbReference type="RefSeq" id="WP_121939118.1">
    <property type="nucleotide sequence ID" value="NZ_REFR01000012.1"/>
</dbReference>
<dbReference type="Gene3D" id="2.40.70.10">
    <property type="entry name" value="Acid Proteases"/>
    <property type="match status" value="1"/>
</dbReference>
<dbReference type="PANTHER" id="PTHR38037">
    <property type="entry name" value="ZN_PROTEASE DOMAIN-CONTAINING PROTEIN"/>
    <property type="match status" value="1"/>
</dbReference>
<accession>A0A3M0CDN5</accession>
<proteinExistence type="predicted"/>
<dbReference type="PANTHER" id="PTHR38037:SF1">
    <property type="entry name" value="ATP-DEPENDENT ZINC PROTEASE DOMAIN-CONTAINING PROTEIN-RELATED"/>
    <property type="match status" value="1"/>
</dbReference>
<dbReference type="InterPro" id="IPR008503">
    <property type="entry name" value="Asp_endopeptidase"/>
</dbReference>
<dbReference type="EMBL" id="REFR01000012">
    <property type="protein sequence ID" value="RMB04856.1"/>
    <property type="molecule type" value="Genomic_DNA"/>
</dbReference>
<evidence type="ECO:0000259" key="1">
    <source>
        <dbReference type="Pfam" id="PF05618"/>
    </source>
</evidence>
<comment type="caution">
    <text evidence="2">The sequence shown here is derived from an EMBL/GenBank/DDBJ whole genome shotgun (WGS) entry which is preliminary data.</text>
</comment>
<dbReference type="InterPro" id="IPR021109">
    <property type="entry name" value="Peptidase_aspartic_dom_sf"/>
</dbReference>
<gene>
    <name evidence="2" type="ORF">BXY39_2426</name>
</gene>
<dbReference type="SUPFAM" id="SSF50630">
    <property type="entry name" value="Acid proteases"/>
    <property type="match status" value="1"/>
</dbReference>
<evidence type="ECO:0000313" key="3">
    <source>
        <dbReference type="Proteomes" id="UP000271227"/>
    </source>
</evidence>
<organism evidence="2 3">
    <name type="scientific">Eilatimonas milleporae</name>
    <dbReference type="NCBI Taxonomy" id="911205"/>
    <lineage>
        <taxon>Bacteria</taxon>
        <taxon>Pseudomonadati</taxon>
        <taxon>Pseudomonadota</taxon>
        <taxon>Alphaproteobacteria</taxon>
        <taxon>Kordiimonadales</taxon>
        <taxon>Kordiimonadaceae</taxon>
        <taxon>Eilatimonas</taxon>
    </lineage>
</organism>
<name>A0A3M0CDN5_9PROT</name>
<dbReference type="InParanoid" id="A0A3M0CDN5"/>
<reference evidence="2 3" key="1">
    <citation type="submission" date="2018-10" db="EMBL/GenBank/DDBJ databases">
        <title>Genomic Encyclopedia of Archaeal and Bacterial Type Strains, Phase II (KMG-II): from individual species to whole genera.</title>
        <authorList>
            <person name="Goeker M."/>
        </authorList>
    </citation>
    <scope>NUCLEOTIDE SEQUENCE [LARGE SCALE GENOMIC DNA]</scope>
    <source>
        <strain evidence="2 3">DSM 25217</strain>
    </source>
</reference>
<evidence type="ECO:0000313" key="2">
    <source>
        <dbReference type="EMBL" id="RMB04856.1"/>
    </source>
</evidence>
<dbReference type="AlphaFoldDB" id="A0A3M0CDN5"/>
<feature type="domain" description="Retropepsin-like aspartic endopeptidase" evidence="1">
    <location>
        <begin position="6"/>
        <end position="139"/>
    </location>
</feature>
<keyword evidence="3" id="KW-1185">Reference proteome</keyword>
<sequence>MKACLIIGWREWVALPDLGIGAIKAKIDTGAATSALHAYKIRIEENPEGTVAHFCVHPRIRRRRPEILCSAPVHDIRTVRSSNGQSEQRIVVKTGLTLGPYTRPILLTLTNRDEMTFRMLIGREALRDRYVVNSAHSYSLNHEDLDNG</sequence>
<dbReference type="OrthoDB" id="3865600at2"/>
<dbReference type="Proteomes" id="UP000271227">
    <property type="component" value="Unassembled WGS sequence"/>
</dbReference>